<dbReference type="Proteomes" id="UP000319671">
    <property type="component" value="Unassembled WGS sequence"/>
</dbReference>
<sequence length="67" mass="7925">MDTEQHVSKSNKELNPILYSFRVKPVTIKNSRQILKVSNILFETFSLYKSLLKRLRLIILHLYVVAH</sequence>
<accession>A0A561CQD8</accession>
<dbReference type="AlphaFoldDB" id="A0A561CQD8"/>
<name>A0A561CQD8_9BACI</name>
<keyword evidence="2" id="KW-1185">Reference proteome</keyword>
<gene>
    <name evidence="1" type="ORF">FB550_11621</name>
</gene>
<dbReference type="EMBL" id="VIVN01000016">
    <property type="protein sequence ID" value="TWD93207.1"/>
    <property type="molecule type" value="Genomic_DNA"/>
</dbReference>
<evidence type="ECO:0000313" key="2">
    <source>
        <dbReference type="Proteomes" id="UP000319671"/>
    </source>
</evidence>
<evidence type="ECO:0000313" key="1">
    <source>
        <dbReference type="EMBL" id="TWD93207.1"/>
    </source>
</evidence>
<reference evidence="1 2" key="1">
    <citation type="submission" date="2019-06" db="EMBL/GenBank/DDBJ databases">
        <title>Sorghum-associated microbial communities from plants grown in Nebraska, USA.</title>
        <authorList>
            <person name="Schachtman D."/>
        </authorList>
    </citation>
    <scope>NUCLEOTIDE SEQUENCE [LARGE SCALE GENOMIC DNA]</scope>
    <source>
        <strain evidence="1 2">2482</strain>
    </source>
</reference>
<organism evidence="1 2">
    <name type="scientific">Neobacillus bataviensis</name>
    <dbReference type="NCBI Taxonomy" id="220685"/>
    <lineage>
        <taxon>Bacteria</taxon>
        <taxon>Bacillati</taxon>
        <taxon>Bacillota</taxon>
        <taxon>Bacilli</taxon>
        <taxon>Bacillales</taxon>
        <taxon>Bacillaceae</taxon>
        <taxon>Neobacillus</taxon>
    </lineage>
</organism>
<protein>
    <submittedName>
        <fullName evidence="1">Uncharacterized protein</fullName>
    </submittedName>
</protein>
<proteinExistence type="predicted"/>
<comment type="caution">
    <text evidence="1">The sequence shown here is derived from an EMBL/GenBank/DDBJ whole genome shotgun (WGS) entry which is preliminary data.</text>
</comment>